<name>A0ABP6V398_9ACTN</name>
<dbReference type="CDD" id="cd07043">
    <property type="entry name" value="STAS_anti-anti-sigma_factors"/>
    <property type="match status" value="1"/>
</dbReference>
<dbReference type="SUPFAM" id="SSF52091">
    <property type="entry name" value="SpoIIaa-like"/>
    <property type="match status" value="1"/>
</dbReference>
<proteinExistence type="inferred from homology"/>
<accession>A0ABP6V398</accession>
<dbReference type="Proteomes" id="UP001500630">
    <property type="component" value="Unassembled WGS sequence"/>
</dbReference>
<comment type="caution">
    <text evidence="4">The sequence shown here is derived from an EMBL/GenBank/DDBJ whole genome shotgun (WGS) entry which is preliminary data.</text>
</comment>
<reference evidence="5" key="1">
    <citation type="journal article" date="2019" name="Int. J. Syst. Evol. Microbiol.">
        <title>The Global Catalogue of Microorganisms (GCM) 10K type strain sequencing project: providing services to taxonomists for standard genome sequencing and annotation.</title>
        <authorList>
            <consortium name="The Broad Institute Genomics Platform"/>
            <consortium name="The Broad Institute Genome Sequencing Center for Infectious Disease"/>
            <person name="Wu L."/>
            <person name="Ma J."/>
        </authorList>
    </citation>
    <scope>NUCLEOTIDE SEQUENCE [LARGE SCALE GENOMIC DNA]</scope>
    <source>
        <strain evidence="5">JCM 17326</strain>
    </source>
</reference>
<dbReference type="InterPro" id="IPR002645">
    <property type="entry name" value="STAS_dom"/>
</dbReference>
<keyword evidence="5" id="KW-1185">Reference proteome</keyword>
<evidence type="ECO:0000256" key="2">
    <source>
        <dbReference type="RuleBase" id="RU003749"/>
    </source>
</evidence>
<evidence type="ECO:0000256" key="1">
    <source>
        <dbReference type="ARBA" id="ARBA00009013"/>
    </source>
</evidence>
<dbReference type="InterPro" id="IPR036513">
    <property type="entry name" value="STAS_dom_sf"/>
</dbReference>
<dbReference type="PANTHER" id="PTHR33495">
    <property type="entry name" value="ANTI-SIGMA FACTOR ANTAGONIST TM_1081-RELATED-RELATED"/>
    <property type="match status" value="1"/>
</dbReference>
<protein>
    <recommendedName>
        <fullName evidence="2">Anti-sigma factor antagonist</fullName>
    </recommendedName>
</protein>
<dbReference type="PROSITE" id="PS50801">
    <property type="entry name" value="STAS"/>
    <property type="match status" value="1"/>
</dbReference>
<dbReference type="NCBIfam" id="TIGR00377">
    <property type="entry name" value="ant_ant_sig"/>
    <property type="match status" value="1"/>
</dbReference>
<dbReference type="PANTHER" id="PTHR33495:SF2">
    <property type="entry name" value="ANTI-SIGMA FACTOR ANTAGONIST TM_1081-RELATED"/>
    <property type="match status" value="1"/>
</dbReference>
<comment type="similarity">
    <text evidence="1 2">Belongs to the anti-sigma-factor antagonist family.</text>
</comment>
<gene>
    <name evidence="4" type="ORF">GCM10022419_002410</name>
</gene>
<dbReference type="Gene3D" id="3.30.750.24">
    <property type="entry name" value="STAS domain"/>
    <property type="match status" value="1"/>
</dbReference>
<dbReference type="RefSeq" id="WP_345557697.1">
    <property type="nucleotide sequence ID" value="NZ_BAABDQ010000001.1"/>
</dbReference>
<sequence>MTALAISAPGQSATTVRLSGEIDIFTSKALREQLMNILYASRRLLVLDLSELVFCDSSGLAILVGVQRRAKSMGITLALASPTPYMSNLLRVTGLGRAIPVVA</sequence>
<evidence type="ECO:0000313" key="4">
    <source>
        <dbReference type="EMBL" id="GAA3527158.1"/>
    </source>
</evidence>
<organism evidence="4 5">
    <name type="scientific">Nonomuraea rosea</name>
    <dbReference type="NCBI Taxonomy" id="638574"/>
    <lineage>
        <taxon>Bacteria</taxon>
        <taxon>Bacillati</taxon>
        <taxon>Actinomycetota</taxon>
        <taxon>Actinomycetes</taxon>
        <taxon>Streptosporangiales</taxon>
        <taxon>Streptosporangiaceae</taxon>
        <taxon>Nonomuraea</taxon>
    </lineage>
</organism>
<evidence type="ECO:0000313" key="5">
    <source>
        <dbReference type="Proteomes" id="UP001500630"/>
    </source>
</evidence>
<dbReference type="Pfam" id="PF01740">
    <property type="entry name" value="STAS"/>
    <property type="match status" value="1"/>
</dbReference>
<feature type="domain" description="STAS" evidence="3">
    <location>
        <begin position="16"/>
        <end position="103"/>
    </location>
</feature>
<evidence type="ECO:0000259" key="3">
    <source>
        <dbReference type="PROSITE" id="PS50801"/>
    </source>
</evidence>
<dbReference type="EMBL" id="BAABDQ010000001">
    <property type="protein sequence ID" value="GAA3527158.1"/>
    <property type="molecule type" value="Genomic_DNA"/>
</dbReference>
<dbReference type="InterPro" id="IPR003658">
    <property type="entry name" value="Anti-sigma_ant"/>
</dbReference>